<dbReference type="EMBL" id="JAWRVE010000152">
    <property type="protein sequence ID" value="KAL1853162.1"/>
    <property type="molecule type" value="Genomic_DNA"/>
</dbReference>
<dbReference type="InterPro" id="IPR010730">
    <property type="entry name" value="HET"/>
</dbReference>
<evidence type="ECO:0000313" key="2">
    <source>
        <dbReference type="EMBL" id="KAL1853162.1"/>
    </source>
</evidence>
<dbReference type="Pfam" id="PF06985">
    <property type="entry name" value="HET"/>
    <property type="match status" value="1"/>
</dbReference>
<gene>
    <name evidence="2" type="ORF">Daus18300_011901</name>
</gene>
<organism evidence="2 3">
    <name type="scientific">Diaporthe australafricana</name>
    <dbReference type="NCBI Taxonomy" id="127596"/>
    <lineage>
        <taxon>Eukaryota</taxon>
        <taxon>Fungi</taxon>
        <taxon>Dikarya</taxon>
        <taxon>Ascomycota</taxon>
        <taxon>Pezizomycotina</taxon>
        <taxon>Sordariomycetes</taxon>
        <taxon>Sordariomycetidae</taxon>
        <taxon>Diaporthales</taxon>
        <taxon>Diaporthaceae</taxon>
        <taxon>Diaporthe</taxon>
    </lineage>
</organism>
<evidence type="ECO:0000313" key="3">
    <source>
        <dbReference type="Proteomes" id="UP001583177"/>
    </source>
</evidence>
<accession>A0ABR3W4V1</accession>
<comment type="caution">
    <text evidence="2">The sequence shown here is derived from an EMBL/GenBank/DDBJ whole genome shotgun (WGS) entry which is preliminary data.</text>
</comment>
<proteinExistence type="predicted"/>
<reference evidence="2 3" key="1">
    <citation type="journal article" date="2024" name="IMA Fungus">
        <title>IMA Genome - F19 : A genome assembly and annotation guide to empower mycologists, including annotated draft genome sequences of Ceratocystis pirilliformis, Diaporthe australafricana, Fusarium ophioides, Paecilomyces lecythidis, and Sporothrix stenoceras.</title>
        <authorList>
            <person name="Aylward J."/>
            <person name="Wilson A.M."/>
            <person name="Visagie C.M."/>
            <person name="Spraker J."/>
            <person name="Barnes I."/>
            <person name="Buitendag C."/>
            <person name="Ceriani C."/>
            <person name="Del Mar Angel L."/>
            <person name="du Plessis D."/>
            <person name="Fuchs T."/>
            <person name="Gasser K."/>
            <person name="Kramer D."/>
            <person name="Li W."/>
            <person name="Munsamy K."/>
            <person name="Piso A."/>
            <person name="Price J.L."/>
            <person name="Sonnekus B."/>
            <person name="Thomas C."/>
            <person name="van der Nest A."/>
            <person name="van Dijk A."/>
            <person name="van Heerden A."/>
            <person name="van Vuuren N."/>
            <person name="Yilmaz N."/>
            <person name="Duong T.A."/>
            <person name="van der Merwe N.A."/>
            <person name="Wingfield M.J."/>
            <person name="Wingfield B.D."/>
        </authorList>
    </citation>
    <scope>NUCLEOTIDE SEQUENCE [LARGE SCALE GENOMIC DNA]</scope>
    <source>
        <strain evidence="2 3">CMW 18300</strain>
    </source>
</reference>
<evidence type="ECO:0000259" key="1">
    <source>
        <dbReference type="Pfam" id="PF06985"/>
    </source>
</evidence>
<protein>
    <recommendedName>
        <fullName evidence="1">Heterokaryon incompatibility domain-containing protein</fullName>
    </recommendedName>
</protein>
<keyword evidence="3" id="KW-1185">Reference proteome</keyword>
<sequence length="532" mass="61202">MGTADEKGWEYHRDFDLNELHNSKVKIVDTANLDWSKLENKAYVTLSHKWGGNNKPARLTREMEKGYYQGIELASLPQTFQDAVQFALRVDDRVHYIWIDSLCIFQGDADDWLRESALMQDVYRNSFLNISATAAEHSGEGLYSHRNPQHLWEDMVRLNVDGLRYGADWTQNIVANLSVSDSDSQSARVRNCLLVDVSSWEKLVNQAPLHQRGWVVQERLLAPRVLHFCRGRVAWECAEFDGIEGHVPNVPKYELVGDDIYEGIPFKGLEPDNHGKRIRKNRLEKMEPTNLGEYKQHSRTVHSLELWARIVELYSRTDLTEKKDKLVALSGIANRMATIIEDSTPIRYIAGFWDVHLISQLLWHMEPVYRGDSDSRVNTLQHLSKRPTEYRAPSFSWASIDAQYGNGITCGHVLNSDSFLVEVPQDEPAIGRGQDIEVWEKGISVSLATDNKYGIVQRCHIRLWAWLHQVKLHRDGASHYYWTLNFSDETSVEPKIKNEKHFDVYLDCPGDDDLGNHLTDSNEIYYSAGNDF</sequence>
<name>A0ABR3W4V1_9PEZI</name>
<dbReference type="Proteomes" id="UP001583177">
    <property type="component" value="Unassembled WGS sequence"/>
</dbReference>
<dbReference type="PANTHER" id="PTHR33112">
    <property type="entry name" value="DOMAIN PROTEIN, PUTATIVE-RELATED"/>
    <property type="match status" value="1"/>
</dbReference>
<dbReference type="PANTHER" id="PTHR33112:SF9">
    <property type="entry name" value="HETEROKARYON INCOMPATIBILITY DOMAIN-CONTAINING PROTEIN"/>
    <property type="match status" value="1"/>
</dbReference>
<feature type="domain" description="Heterokaryon incompatibility" evidence="1">
    <location>
        <begin position="43"/>
        <end position="218"/>
    </location>
</feature>